<evidence type="ECO:0000259" key="1">
    <source>
        <dbReference type="PROSITE" id="PS51186"/>
    </source>
</evidence>
<dbReference type="InterPro" id="IPR016181">
    <property type="entry name" value="Acyl_CoA_acyltransferase"/>
</dbReference>
<evidence type="ECO:0000313" key="3">
    <source>
        <dbReference type="EMBL" id="ERK04535.1"/>
    </source>
</evidence>
<dbReference type="EMBL" id="AUZJ01000013">
    <property type="protein sequence ID" value="ERF61362.1"/>
    <property type="molecule type" value="Genomic_DNA"/>
</dbReference>
<gene>
    <name evidence="3" type="ORF">HMPREF0860_0749</name>
    <name evidence="2" type="ORF">HMPREF1325_2207</name>
</gene>
<feature type="domain" description="N-acetyltransferase" evidence="1">
    <location>
        <begin position="1"/>
        <end position="161"/>
    </location>
</feature>
<dbReference type="SUPFAM" id="SSF55729">
    <property type="entry name" value="Acyl-CoA N-acyltransferases (Nat)"/>
    <property type="match status" value="1"/>
</dbReference>
<dbReference type="OrthoDB" id="9796381at2"/>
<keyword evidence="2" id="KW-0808">Transferase</keyword>
<dbReference type="Gene3D" id="3.40.630.30">
    <property type="match status" value="1"/>
</dbReference>
<comment type="caution">
    <text evidence="2">The sequence shown here is derived from an EMBL/GenBank/DDBJ whole genome shotgun (WGS) entry which is preliminary data.</text>
</comment>
<dbReference type="AlphaFoldDB" id="U1FB27"/>
<sequence>MTIRNALQKDFDDILRIYARAREYMKHSGNPTQWGENFPPETLINDDIREKRNYVVEADGGIHGVFAFILGDDPTYARIEGAWKSDASYGTIHRIASDGEVKGIFAAAIAFCKTRSAHLRIDTHADNKTMRHAIEKAGFKECGIIYIEDGSPRIAYELMPEEAGLW</sequence>
<keyword evidence="5" id="KW-1185">Reference proteome</keyword>
<dbReference type="Proteomes" id="UP000016646">
    <property type="component" value="Unassembled WGS sequence"/>
</dbReference>
<dbReference type="RefSeq" id="WP_021329664.1">
    <property type="nucleotide sequence ID" value="NZ_AUZJ01000013.1"/>
</dbReference>
<evidence type="ECO:0000313" key="2">
    <source>
        <dbReference type="EMBL" id="ERF61362.1"/>
    </source>
</evidence>
<dbReference type="GO" id="GO:0016747">
    <property type="term" value="F:acyltransferase activity, transferring groups other than amino-acyl groups"/>
    <property type="evidence" value="ECO:0007669"/>
    <property type="project" value="InterPro"/>
</dbReference>
<dbReference type="EMBL" id="AVQI01000020">
    <property type="protein sequence ID" value="ERK04535.1"/>
    <property type="molecule type" value="Genomic_DNA"/>
</dbReference>
<evidence type="ECO:0000313" key="5">
    <source>
        <dbReference type="Proteomes" id="UP000016646"/>
    </source>
</evidence>
<dbReference type="PROSITE" id="PS51186">
    <property type="entry name" value="GNAT"/>
    <property type="match status" value="1"/>
</dbReference>
<dbReference type="PATRIC" id="fig|1125725.3.peg.655"/>
<dbReference type="eggNOG" id="COG1670">
    <property type="taxonomic scope" value="Bacteria"/>
</dbReference>
<dbReference type="Proteomes" id="UP000016412">
    <property type="component" value="Unassembled WGS sequence"/>
</dbReference>
<organism evidence="2 4">
    <name type="scientific">Treponema socranskii subsp. socranskii VPI DR56BR1116 = ATCC 35536</name>
    <dbReference type="NCBI Taxonomy" id="1125725"/>
    <lineage>
        <taxon>Bacteria</taxon>
        <taxon>Pseudomonadati</taxon>
        <taxon>Spirochaetota</taxon>
        <taxon>Spirochaetia</taxon>
        <taxon>Spirochaetales</taxon>
        <taxon>Treponemataceae</taxon>
        <taxon>Treponema</taxon>
    </lineage>
</organism>
<dbReference type="InterPro" id="IPR000182">
    <property type="entry name" value="GNAT_dom"/>
</dbReference>
<proteinExistence type="predicted"/>
<evidence type="ECO:0000313" key="4">
    <source>
        <dbReference type="Proteomes" id="UP000016412"/>
    </source>
</evidence>
<accession>U1FB27</accession>
<name>U1FB27_TRESO</name>
<reference evidence="4 5" key="1">
    <citation type="submission" date="2013-08" db="EMBL/GenBank/DDBJ databases">
        <authorList>
            <person name="Durkin A.S."/>
            <person name="Haft D.R."/>
            <person name="McCorrison J."/>
            <person name="Torralba M."/>
            <person name="Gillis M."/>
            <person name="Haft D.H."/>
            <person name="Methe B."/>
            <person name="Sutton G."/>
            <person name="Nelson K.E."/>
        </authorList>
    </citation>
    <scope>NUCLEOTIDE SEQUENCE [LARGE SCALE GENOMIC DNA]</scope>
    <source>
        <strain evidence="3 5">ATCC 35536</strain>
        <strain evidence="2 4">VPI DR56BR1116</strain>
    </source>
</reference>
<dbReference type="STRING" id="1125725.HMPREF1325_2207"/>
<protein>
    <submittedName>
        <fullName evidence="2">Acetyltransferase (GNAT) domain protein</fullName>
    </submittedName>
</protein>